<proteinExistence type="predicted"/>
<accession>W7UAU8</accession>
<organism evidence="1 2">
    <name type="scientific">Nannochloropsis gaditana</name>
    <dbReference type="NCBI Taxonomy" id="72520"/>
    <lineage>
        <taxon>Eukaryota</taxon>
        <taxon>Sar</taxon>
        <taxon>Stramenopiles</taxon>
        <taxon>Ochrophyta</taxon>
        <taxon>Eustigmatophyceae</taxon>
        <taxon>Eustigmatales</taxon>
        <taxon>Monodopsidaceae</taxon>
        <taxon>Nannochloropsis</taxon>
    </lineage>
</organism>
<dbReference type="EMBL" id="AZIL01000064">
    <property type="protein sequence ID" value="EWM30069.1"/>
    <property type="molecule type" value="Genomic_DNA"/>
</dbReference>
<protein>
    <submittedName>
        <fullName evidence="1">Uncharacterized protein</fullName>
    </submittedName>
</protein>
<reference evidence="1 2" key="1">
    <citation type="journal article" date="2014" name="Mol. Plant">
        <title>Chromosome Scale Genome Assembly and Transcriptome Profiling of Nannochloropsis gaditana in Nitrogen Depletion.</title>
        <authorList>
            <person name="Corteggiani Carpinelli E."/>
            <person name="Telatin A."/>
            <person name="Vitulo N."/>
            <person name="Forcato C."/>
            <person name="D'Angelo M."/>
            <person name="Schiavon R."/>
            <person name="Vezzi A."/>
            <person name="Giacometti G.M."/>
            <person name="Morosinotto T."/>
            <person name="Valle G."/>
        </authorList>
    </citation>
    <scope>NUCLEOTIDE SEQUENCE [LARGE SCALE GENOMIC DNA]</scope>
    <source>
        <strain evidence="1 2">B-31</strain>
    </source>
</reference>
<sequence>MTGLSQQVSFDHETPRSWRKMEAIVSQASDAARTTYCSILHNLLSVSVHHKLCGGGGFQPLHKSIHALYLDAYARGKSQSDVDKSILAHLTCHTCREKLMIEFTYLHEITDTWTNSSN</sequence>
<evidence type="ECO:0000313" key="2">
    <source>
        <dbReference type="Proteomes" id="UP000019335"/>
    </source>
</evidence>
<dbReference type="Proteomes" id="UP000019335">
    <property type="component" value="Chromosome 1"/>
</dbReference>
<comment type="caution">
    <text evidence="1">The sequence shown here is derived from an EMBL/GenBank/DDBJ whole genome shotgun (WGS) entry which is preliminary data.</text>
</comment>
<keyword evidence="2" id="KW-1185">Reference proteome</keyword>
<evidence type="ECO:0000313" key="1">
    <source>
        <dbReference type="EMBL" id="EWM30069.1"/>
    </source>
</evidence>
<gene>
    <name evidence="1" type="ORF">Naga_100173g8</name>
</gene>
<name>W7UAU8_9STRA</name>
<dbReference type="AlphaFoldDB" id="W7UAU8"/>